<dbReference type="PANTHER" id="PTHR30055">
    <property type="entry name" value="HTH-TYPE TRANSCRIPTIONAL REGULATOR RUTR"/>
    <property type="match status" value="1"/>
</dbReference>
<proteinExistence type="predicted"/>
<dbReference type="eggNOG" id="COG1309">
    <property type="taxonomic scope" value="Bacteria"/>
</dbReference>
<evidence type="ECO:0000256" key="1">
    <source>
        <dbReference type="ARBA" id="ARBA00023125"/>
    </source>
</evidence>
<dbReference type="Gene3D" id="1.10.357.10">
    <property type="entry name" value="Tetracycline Repressor, domain 2"/>
    <property type="match status" value="1"/>
</dbReference>
<dbReference type="PROSITE" id="PS50977">
    <property type="entry name" value="HTH_TETR_2"/>
    <property type="match status" value="1"/>
</dbReference>
<dbReference type="GO" id="GO:0000976">
    <property type="term" value="F:transcription cis-regulatory region binding"/>
    <property type="evidence" value="ECO:0007669"/>
    <property type="project" value="TreeGrafter"/>
</dbReference>
<evidence type="ECO:0000259" key="4">
    <source>
        <dbReference type="PROSITE" id="PS50977"/>
    </source>
</evidence>
<evidence type="ECO:0000256" key="2">
    <source>
        <dbReference type="PROSITE-ProRule" id="PRU00335"/>
    </source>
</evidence>
<dbReference type="SUPFAM" id="SSF46689">
    <property type="entry name" value="Homeodomain-like"/>
    <property type="match status" value="1"/>
</dbReference>
<protein>
    <submittedName>
        <fullName evidence="5">DNA-binding transcriptional regulator, AcrR family</fullName>
    </submittedName>
</protein>
<reference evidence="5 6" key="1">
    <citation type="submission" date="2016-10" db="EMBL/GenBank/DDBJ databases">
        <authorList>
            <person name="de Groot N.N."/>
        </authorList>
    </citation>
    <scope>NUCLEOTIDE SEQUENCE [LARGE SCALE GENOMIC DNA]</scope>
    <source>
        <strain evidence="5 6">DSM 22126</strain>
    </source>
</reference>
<name>A0A1H1PL20_9CELL</name>
<dbReference type="STRING" id="545619.SAMN04489860_0838"/>
<feature type="DNA-binding region" description="H-T-H motif" evidence="2">
    <location>
        <begin position="26"/>
        <end position="45"/>
    </location>
</feature>
<dbReference type="PRINTS" id="PR00455">
    <property type="entry name" value="HTHTETR"/>
</dbReference>
<dbReference type="InterPro" id="IPR050109">
    <property type="entry name" value="HTH-type_TetR-like_transc_reg"/>
</dbReference>
<dbReference type="AlphaFoldDB" id="A0A1H1PL20"/>
<dbReference type="RefSeq" id="WP_083371702.1">
    <property type="nucleotide sequence ID" value="NZ_LT629776.1"/>
</dbReference>
<dbReference type="Pfam" id="PF00440">
    <property type="entry name" value="TetR_N"/>
    <property type="match status" value="1"/>
</dbReference>
<dbReference type="Gene3D" id="1.10.10.60">
    <property type="entry name" value="Homeodomain-like"/>
    <property type="match status" value="1"/>
</dbReference>
<dbReference type="GO" id="GO:0003700">
    <property type="term" value="F:DNA-binding transcription factor activity"/>
    <property type="evidence" value="ECO:0007669"/>
    <property type="project" value="TreeGrafter"/>
</dbReference>
<dbReference type="EMBL" id="LT629776">
    <property type="protein sequence ID" value="SDS11928.1"/>
    <property type="molecule type" value="Genomic_DNA"/>
</dbReference>
<dbReference type="Proteomes" id="UP000185663">
    <property type="component" value="Chromosome I"/>
</dbReference>
<dbReference type="OrthoDB" id="3235020at2"/>
<dbReference type="InterPro" id="IPR001647">
    <property type="entry name" value="HTH_TetR"/>
</dbReference>
<organism evidence="5 6">
    <name type="scientific">Paraoerskovia marina</name>
    <dbReference type="NCBI Taxonomy" id="545619"/>
    <lineage>
        <taxon>Bacteria</taxon>
        <taxon>Bacillati</taxon>
        <taxon>Actinomycetota</taxon>
        <taxon>Actinomycetes</taxon>
        <taxon>Micrococcales</taxon>
        <taxon>Cellulomonadaceae</taxon>
        <taxon>Paraoerskovia</taxon>
    </lineage>
</organism>
<dbReference type="InterPro" id="IPR023772">
    <property type="entry name" value="DNA-bd_HTH_TetR-type_CS"/>
</dbReference>
<evidence type="ECO:0000313" key="6">
    <source>
        <dbReference type="Proteomes" id="UP000185663"/>
    </source>
</evidence>
<sequence>MGRSPHHEAVEAAIDLFTRQGYENTTVDEIADAAGISRATFFRRFGSKEDVVFADHEVLLEQVVGQLAESRQSPRSTDPLVEVCRAARLVFDHHISQPDTSLARHALLQQVPGLRDRELITTHRYERAFTRYLRATLPAERQTTTTTIAFSASVVAVHNAYLRAWLRDPDGDPRPGLEEGFADLRRAARASSARAPQTETTAGSADADAVAAPAHHAETADGGASDRVVVTVLDVPAGRTADDVARAVREALA</sequence>
<keyword evidence="1 2" id="KW-0238">DNA-binding</keyword>
<feature type="domain" description="HTH tetR-type" evidence="4">
    <location>
        <begin position="3"/>
        <end position="63"/>
    </location>
</feature>
<dbReference type="PROSITE" id="PS01081">
    <property type="entry name" value="HTH_TETR_1"/>
    <property type="match status" value="1"/>
</dbReference>
<feature type="compositionally biased region" description="Low complexity" evidence="3">
    <location>
        <begin position="189"/>
        <end position="214"/>
    </location>
</feature>
<evidence type="ECO:0000256" key="3">
    <source>
        <dbReference type="SAM" id="MobiDB-lite"/>
    </source>
</evidence>
<feature type="region of interest" description="Disordered" evidence="3">
    <location>
        <begin position="188"/>
        <end position="223"/>
    </location>
</feature>
<keyword evidence="6" id="KW-1185">Reference proteome</keyword>
<dbReference type="PANTHER" id="PTHR30055:SF226">
    <property type="entry name" value="HTH-TYPE TRANSCRIPTIONAL REGULATOR PKSA"/>
    <property type="match status" value="1"/>
</dbReference>
<accession>A0A1H1PL20</accession>
<evidence type="ECO:0000313" key="5">
    <source>
        <dbReference type="EMBL" id="SDS11928.1"/>
    </source>
</evidence>
<dbReference type="InterPro" id="IPR009057">
    <property type="entry name" value="Homeodomain-like_sf"/>
</dbReference>
<gene>
    <name evidence="5" type="ORF">SAMN04489860_0838</name>
</gene>